<feature type="region of interest" description="Disordered" evidence="1">
    <location>
        <begin position="176"/>
        <end position="218"/>
    </location>
</feature>
<proteinExistence type="predicted"/>
<accession>A0A2H6KFK4</accession>
<dbReference type="Pfam" id="PF12295">
    <property type="entry name" value="Symplekin_C"/>
    <property type="match status" value="1"/>
</dbReference>
<dbReference type="VEuPathDB" id="PiroplasmaDB:BOVATA_032570"/>
<dbReference type="AlphaFoldDB" id="A0A2H6KFK4"/>
<dbReference type="InterPro" id="IPR016024">
    <property type="entry name" value="ARM-type_fold"/>
</dbReference>
<dbReference type="RefSeq" id="XP_028868007.1">
    <property type="nucleotide sequence ID" value="XM_029012174.1"/>
</dbReference>
<keyword evidence="4" id="KW-1185">Reference proteome</keyword>
<feature type="compositionally biased region" description="Low complexity" evidence="1">
    <location>
        <begin position="176"/>
        <end position="187"/>
    </location>
</feature>
<dbReference type="OrthoDB" id="331600at2759"/>
<evidence type="ECO:0000259" key="2">
    <source>
        <dbReference type="Pfam" id="PF12295"/>
    </source>
</evidence>
<protein>
    <submittedName>
        <fullName evidence="3">Symplekin tight junction carboxy-terminal protein, putative</fullName>
    </submittedName>
</protein>
<dbReference type="EMBL" id="BDSA01000003">
    <property type="protein sequence ID" value="GBE61764.1"/>
    <property type="molecule type" value="Genomic_DNA"/>
</dbReference>
<evidence type="ECO:0000313" key="3">
    <source>
        <dbReference type="EMBL" id="GBE61764.1"/>
    </source>
</evidence>
<evidence type="ECO:0000256" key="1">
    <source>
        <dbReference type="SAM" id="MobiDB-lite"/>
    </source>
</evidence>
<reference evidence="3 4" key="1">
    <citation type="journal article" date="2017" name="BMC Genomics">
        <title>Whole-genome assembly of Babesia ovata and comparative genomics between closely related pathogens.</title>
        <authorList>
            <person name="Yamagishi J."/>
            <person name="Asada M."/>
            <person name="Hakimi H."/>
            <person name="Tanaka T.Q."/>
            <person name="Sugimoto C."/>
            <person name="Kawazu S."/>
        </authorList>
    </citation>
    <scope>NUCLEOTIDE SEQUENCE [LARGE SCALE GENOMIC DNA]</scope>
    <source>
        <strain evidence="3 4">Miyake</strain>
    </source>
</reference>
<dbReference type="SUPFAM" id="SSF48371">
    <property type="entry name" value="ARM repeat"/>
    <property type="match status" value="1"/>
</dbReference>
<gene>
    <name evidence="3" type="ORF">BOVATA_032570</name>
</gene>
<dbReference type="InterPro" id="IPR022075">
    <property type="entry name" value="Symplekin_C"/>
</dbReference>
<comment type="caution">
    <text evidence="3">The sequence shown here is derived from an EMBL/GenBank/DDBJ whole genome shotgun (WGS) entry which is preliminary data.</text>
</comment>
<sequence>MSQEAEILHLLRIGRRDAFEARLQQFRRLQLTQSKAGKGKLCRLINHVVHSDGQYATVLIEDISNLLNDADPIVRIDALAAFASSAHLFMFHVLLARAVHPSSQTARDAVADLACALSLVKRAAVDMDASDCRGKNGLASVTELVHSGTRSPVANALRVVMMELAILAQLGVSPAKSARASPRPATSEAKESDMPQPEVSREAGANHRNKEEAKGRTNRRFDSDDWQCVVRDDAELMAQITPWSASATRLLAGCMCAATKSNKPGTLARSLIAAEAVSTLVSHYPYQYFHALMPALIATHTHMFRTVGAYESMILRVFTSQEAQPFHTQLVAMLKEAGYNCELTDMYKRAHITASGNKCYVHDAEADVKEDDAINVVALIAETGDAEARFQLATKKLENRLEDEMLKGYKAAQVFECSALAIKHVNNTDGGFNCANAQMRVGPPMPPADEPTFDLDCTPNPKYTMPSSIAPIRPTPCETIREHHRLYSLLLATQMMDTAVSYTWHLRAAVALGNRRDRFDAFNRALLNRLFVSGTLPKETQRNLLDALLDHMAQMVMINHKLGDTAQERQASRQKIVMADSSLTDAQNMGVKELMTYVASSHQSALLEQLLDSVSQLLLTKACIELAKGVVRGNKDEVIRELNEVNATDPADQPTGTEVQDAAAVGRLGYGELVEVVISKLYVPWILEVVEIRDAYVLQICKFILNMPFIPLSLVKLISGWLLDPTSRRLAFSLISNILKKSQCPDLKQRVLELFLRSIVSEDAEIRNLFLKLVSSPKGLYRVNTEGRRYSVAASEAAHDALVEWTRSGGGCSKCNIGPYLSKEVIEECNAMAERPIWQWNKGLITEISGAHRSVGTRTSAKCKGCEWQELYNQVNKTPEVDTQLAIEWPLLPSVWLEELFALMAMPDAVKAHPFLVEMLGAVAREESDVDMVEPVIVAAGKNAALVPFVCQIADKFDEETTAKARRNCCPHVAEIVRVLRHEPQMNAFLVTLLGEVRAMWLDPKYNLVESWQRESSPTKQLVEVALSHLDMCEEYVLQLTPFLGVEQLETVVTHLFTNSTEENLQRCLTLLLEVPTTFRKEQKELNLALPQHFMYHCYSIKPYKELLKRQTGLLDLCVEYCVTGQMSVESALSACTLIVESPEDVSFVFGRLLCQLVQKVPQTRSVVVQAILPALFKRCAWEDKMLWRGVVICMTSLWPGHKEQLCRLILLLPQQQGEATIKTLQTQHNIIAFMESTLPQLDHTVHIPAYIKTMLSL</sequence>
<evidence type="ECO:0000313" key="4">
    <source>
        <dbReference type="Proteomes" id="UP000236319"/>
    </source>
</evidence>
<dbReference type="GeneID" id="39875534"/>
<dbReference type="Proteomes" id="UP000236319">
    <property type="component" value="Unassembled WGS sequence"/>
</dbReference>
<feature type="domain" description="Symplekin C-terminal" evidence="2">
    <location>
        <begin position="1036"/>
        <end position="1223"/>
    </location>
</feature>
<organism evidence="3 4">
    <name type="scientific">Babesia ovata</name>
    <dbReference type="NCBI Taxonomy" id="189622"/>
    <lineage>
        <taxon>Eukaryota</taxon>
        <taxon>Sar</taxon>
        <taxon>Alveolata</taxon>
        <taxon>Apicomplexa</taxon>
        <taxon>Aconoidasida</taxon>
        <taxon>Piroplasmida</taxon>
        <taxon>Babesiidae</taxon>
        <taxon>Babesia</taxon>
    </lineage>
</organism>
<name>A0A2H6KFK4_9APIC</name>
<feature type="compositionally biased region" description="Basic and acidic residues" evidence="1">
    <location>
        <begin position="188"/>
        <end position="218"/>
    </location>
</feature>